<dbReference type="EC" id="2.3.2.6" evidence="10 15"/>
<comment type="subcellular location">
    <subcellularLocation>
        <location evidence="1 15">Cytoplasm</location>
    </subcellularLocation>
</comment>
<comment type="catalytic activity">
    <reaction evidence="6 15">
        <text>N-terminal L-arginyl-[protein] + L-leucyl-tRNA(Leu) = N-terminal L-leucyl-L-arginyl-[protein] + tRNA(Leu) + H(+)</text>
        <dbReference type="Rhea" id="RHEA:50416"/>
        <dbReference type="Rhea" id="RHEA-COMP:9613"/>
        <dbReference type="Rhea" id="RHEA-COMP:9622"/>
        <dbReference type="Rhea" id="RHEA-COMP:12672"/>
        <dbReference type="Rhea" id="RHEA-COMP:12673"/>
        <dbReference type="ChEBI" id="CHEBI:15378"/>
        <dbReference type="ChEBI" id="CHEBI:64719"/>
        <dbReference type="ChEBI" id="CHEBI:78442"/>
        <dbReference type="ChEBI" id="CHEBI:78494"/>
        <dbReference type="ChEBI" id="CHEBI:133044"/>
        <dbReference type="EC" id="2.3.2.6"/>
    </reaction>
</comment>
<comment type="catalytic activity">
    <reaction evidence="5 15">
        <text>L-phenylalanyl-tRNA(Phe) + an N-terminal L-alpha-aminoacyl-[protein] = an N-terminal L-phenylalanyl-L-alpha-aminoacyl-[protein] + tRNA(Phe)</text>
        <dbReference type="Rhea" id="RHEA:43632"/>
        <dbReference type="Rhea" id="RHEA-COMP:9668"/>
        <dbReference type="Rhea" id="RHEA-COMP:9699"/>
        <dbReference type="Rhea" id="RHEA-COMP:10636"/>
        <dbReference type="Rhea" id="RHEA-COMP:10637"/>
        <dbReference type="ChEBI" id="CHEBI:78442"/>
        <dbReference type="ChEBI" id="CHEBI:78531"/>
        <dbReference type="ChEBI" id="CHEBI:78597"/>
        <dbReference type="ChEBI" id="CHEBI:83561"/>
        <dbReference type="EC" id="2.3.2.6"/>
    </reaction>
</comment>
<dbReference type="InterPro" id="IPR016181">
    <property type="entry name" value="Acyl_CoA_acyltransferase"/>
</dbReference>
<dbReference type="PANTHER" id="PTHR30098">
    <property type="entry name" value="LEUCYL/PHENYLALANYL-TRNA--PROTEIN TRANSFERASE"/>
    <property type="match status" value="1"/>
</dbReference>
<evidence type="ECO:0000256" key="5">
    <source>
        <dbReference type="ARBA" id="ARBA00050607"/>
    </source>
</evidence>
<dbReference type="GO" id="GO:0030163">
    <property type="term" value="P:protein catabolic process"/>
    <property type="evidence" value="ECO:0007669"/>
    <property type="project" value="UniProtKB-UniRule"/>
</dbReference>
<sequence length="254" mass="27948">MTRVPLTFIEPGSPPHFPSAAQALRDPDGLLAVGGDLAPERLLAAYRHGIFPWFSEGQPILWWSPDPRCVFRTDRLRPNRSLRRQLAGNDWRITVNRDFRSVIEACAAPRPGQDGTWICAAMIDAYTTLHRLGHAHSVEVWDGERLAGGVYGVAVGRLFCGESMFSAQSGGSKLALCALAALLRAWDCPLLDAQVRNPHLMALGAEEWPRADFLASVRALTTTPVDAQRWRNLPTIPADAVLRDRIDELLAAAP</sequence>
<evidence type="ECO:0000256" key="13">
    <source>
        <dbReference type="ARBA" id="ARBA00077165"/>
    </source>
</evidence>
<evidence type="ECO:0000256" key="14">
    <source>
        <dbReference type="ARBA" id="ARBA00083640"/>
    </source>
</evidence>
<keyword evidence="3 15" id="KW-0808">Transferase</keyword>
<evidence type="ECO:0000256" key="11">
    <source>
        <dbReference type="ARBA" id="ARBA00074372"/>
    </source>
</evidence>
<evidence type="ECO:0000313" key="17">
    <source>
        <dbReference type="Proteomes" id="UP000560000"/>
    </source>
</evidence>
<dbReference type="Gene3D" id="3.40.630.70">
    <property type="entry name" value="Leucyl/phenylalanyl-tRNA-protein transferase, C-terminal domain"/>
    <property type="match status" value="1"/>
</dbReference>
<dbReference type="GO" id="GO:0008914">
    <property type="term" value="F:leucyl-tRNA--protein transferase activity"/>
    <property type="evidence" value="ECO:0007669"/>
    <property type="project" value="UniProtKB-UniRule"/>
</dbReference>
<dbReference type="Gene3D" id="3.30.70.3550">
    <property type="entry name" value="Leucyl/phenylalanyl-tRNA-protein transferase, N-terminal domain"/>
    <property type="match status" value="1"/>
</dbReference>
<evidence type="ECO:0000313" key="16">
    <source>
        <dbReference type="EMBL" id="MBB6183118.1"/>
    </source>
</evidence>
<keyword evidence="2 15" id="KW-0963">Cytoplasm</keyword>
<dbReference type="InterPro" id="IPR004616">
    <property type="entry name" value="Leu/Phe-tRNA_Trfase"/>
</dbReference>
<evidence type="ECO:0000256" key="3">
    <source>
        <dbReference type="ARBA" id="ARBA00022679"/>
    </source>
</evidence>
<evidence type="ECO:0000256" key="12">
    <source>
        <dbReference type="ARBA" id="ARBA00077136"/>
    </source>
</evidence>
<dbReference type="NCBIfam" id="TIGR00667">
    <property type="entry name" value="aat"/>
    <property type="match status" value="1"/>
</dbReference>
<evidence type="ECO:0000256" key="1">
    <source>
        <dbReference type="ARBA" id="ARBA00004496"/>
    </source>
</evidence>
<dbReference type="EMBL" id="JACHET010000001">
    <property type="protein sequence ID" value="MBB6183118.1"/>
    <property type="molecule type" value="Genomic_DNA"/>
</dbReference>
<comment type="similarity">
    <text evidence="9 15">Belongs to the L/F-transferase family.</text>
</comment>
<evidence type="ECO:0000256" key="10">
    <source>
        <dbReference type="ARBA" id="ARBA00066767"/>
    </source>
</evidence>
<comment type="caution">
    <text evidence="16">The sequence shown here is derived from an EMBL/GenBank/DDBJ whole genome shotgun (WGS) entry which is preliminary data.</text>
</comment>
<keyword evidence="4 15" id="KW-0012">Acyltransferase</keyword>
<dbReference type="RefSeq" id="WP_052394874.1">
    <property type="nucleotide sequence ID" value="NZ_JACHET010000001.1"/>
</dbReference>
<evidence type="ECO:0000256" key="2">
    <source>
        <dbReference type="ARBA" id="ARBA00022490"/>
    </source>
</evidence>
<proteinExistence type="inferred from homology"/>
<comment type="function">
    <text evidence="8 15">Functions in the N-end rule pathway of protein degradation where it conjugates Leu, Phe and, less efficiently, Met from aminoacyl-tRNAs to the N-termini of proteins containing an N-terminal arginine or lysine.</text>
</comment>
<evidence type="ECO:0000256" key="9">
    <source>
        <dbReference type="ARBA" id="ARBA00061535"/>
    </source>
</evidence>
<name>A0A841KM24_9GAMM</name>
<evidence type="ECO:0000256" key="7">
    <source>
        <dbReference type="ARBA" id="ARBA00051538"/>
    </source>
</evidence>
<dbReference type="AlphaFoldDB" id="A0A841KM24"/>
<reference evidence="16 17" key="1">
    <citation type="submission" date="2020-08" db="EMBL/GenBank/DDBJ databases">
        <title>Genomic Encyclopedia of Type Strains, Phase IV (KMG-IV): sequencing the most valuable type-strain genomes for metagenomic binning, comparative biology and taxonomic classification.</title>
        <authorList>
            <person name="Goeker M."/>
        </authorList>
    </citation>
    <scope>NUCLEOTIDE SEQUENCE [LARGE SCALE GENOMIC DNA]</scope>
    <source>
        <strain evidence="16 17">DSM 107085</strain>
    </source>
</reference>
<comment type="catalytic activity">
    <reaction evidence="7 15">
        <text>N-terminal L-lysyl-[protein] + L-leucyl-tRNA(Leu) = N-terminal L-leucyl-L-lysyl-[protein] + tRNA(Leu) + H(+)</text>
        <dbReference type="Rhea" id="RHEA:12340"/>
        <dbReference type="Rhea" id="RHEA-COMP:9613"/>
        <dbReference type="Rhea" id="RHEA-COMP:9622"/>
        <dbReference type="Rhea" id="RHEA-COMP:12670"/>
        <dbReference type="Rhea" id="RHEA-COMP:12671"/>
        <dbReference type="ChEBI" id="CHEBI:15378"/>
        <dbReference type="ChEBI" id="CHEBI:65249"/>
        <dbReference type="ChEBI" id="CHEBI:78442"/>
        <dbReference type="ChEBI" id="CHEBI:78494"/>
        <dbReference type="ChEBI" id="CHEBI:133043"/>
        <dbReference type="EC" id="2.3.2.6"/>
    </reaction>
</comment>
<dbReference type="PANTHER" id="PTHR30098:SF2">
    <property type="entry name" value="LEUCYL_PHENYLALANYL-TRNA--PROTEIN TRANSFERASE"/>
    <property type="match status" value="1"/>
</dbReference>
<dbReference type="Proteomes" id="UP000560000">
    <property type="component" value="Unassembled WGS sequence"/>
</dbReference>
<accession>A0A841KM24</accession>
<evidence type="ECO:0000256" key="4">
    <source>
        <dbReference type="ARBA" id="ARBA00023315"/>
    </source>
</evidence>
<protein>
    <recommendedName>
        <fullName evidence="11 15">Leucyl/phenylalanyl-tRNA--protein transferase</fullName>
        <ecNumber evidence="10 15">2.3.2.6</ecNumber>
    </recommendedName>
    <alternativeName>
        <fullName evidence="12 15">L/F-transferase</fullName>
    </alternativeName>
    <alternativeName>
        <fullName evidence="13 15">Leucyltransferase</fullName>
    </alternativeName>
    <alternativeName>
        <fullName evidence="14 15">Phenyalanyltransferase</fullName>
    </alternativeName>
</protein>
<dbReference type="SUPFAM" id="SSF55729">
    <property type="entry name" value="Acyl-CoA N-acyltransferases (Nat)"/>
    <property type="match status" value="1"/>
</dbReference>
<dbReference type="FunFam" id="3.30.70.3550:FF:000001">
    <property type="entry name" value="Leucyl/phenylalanyl-tRNA--protein transferase"/>
    <property type="match status" value="1"/>
</dbReference>
<gene>
    <name evidence="15" type="primary">aat</name>
    <name evidence="16" type="ORF">HNQ86_000463</name>
</gene>
<evidence type="ECO:0000256" key="8">
    <source>
        <dbReference type="ARBA" id="ARBA00054043"/>
    </source>
</evidence>
<evidence type="ECO:0000256" key="15">
    <source>
        <dbReference type="HAMAP-Rule" id="MF_00688"/>
    </source>
</evidence>
<dbReference type="OrthoDB" id="9790282at2"/>
<organism evidence="16 17">
    <name type="scientific">Oleiagrimonas soli</name>
    <dbReference type="NCBI Taxonomy" id="1543381"/>
    <lineage>
        <taxon>Bacteria</taxon>
        <taxon>Pseudomonadati</taxon>
        <taxon>Pseudomonadota</taxon>
        <taxon>Gammaproteobacteria</taxon>
        <taxon>Lysobacterales</taxon>
        <taxon>Rhodanobacteraceae</taxon>
        <taxon>Oleiagrimonas</taxon>
    </lineage>
</organism>
<dbReference type="InterPro" id="IPR042221">
    <property type="entry name" value="Leu/Phe-tRNA_Trfase_N"/>
</dbReference>
<dbReference type="HAMAP" id="MF_00688">
    <property type="entry name" value="Leu_Phe_trans"/>
    <property type="match status" value="1"/>
</dbReference>
<dbReference type="InterPro" id="IPR042203">
    <property type="entry name" value="Leu/Phe-tRNA_Trfase_C"/>
</dbReference>
<evidence type="ECO:0000256" key="6">
    <source>
        <dbReference type="ARBA" id="ARBA00050652"/>
    </source>
</evidence>
<dbReference type="Pfam" id="PF03588">
    <property type="entry name" value="Leu_Phe_trans"/>
    <property type="match status" value="1"/>
</dbReference>
<dbReference type="GO" id="GO:0005737">
    <property type="term" value="C:cytoplasm"/>
    <property type="evidence" value="ECO:0007669"/>
    <property type="project" value="UniProtKB-SubCell"/>
</dbReference>